<comment type="caution">
    <text evidence="2">The sequence shown here is derived from an EMBL/GenBank/DDBJ whole genome shotgun (WGS) entry which is preliminary data.</text>
</comment>
<accession>A0A9P6MU71</accession>
<name>A0A9P6MU71_9FUNG</name>
<dbReference type="Proteomes" id="UP000703661">
    <property type="component" value="Unassembled WGS sequence"/>
</dbReference>
<organism evidence="2 3">
    <name type="scientific">Entomortierella chlamydospora</name>
    <dbReference type="NCBI Taxonomy" id="101097"/>
    <lineage>
        <taxon>Eukaryota</taxon>
        <taxon>Fungi</taxon>
        <taxon>Fungi incertae sedis</taxon>
        <taxon>Mucoromycota</taxon>
        <taxon>Mortierellomycotina</taxon>
        <taxon>Mortierellomycetes</taxon>
        <taxon>Mortierellales</taxon>
        <taxon>Mortierellaceae</taxon>
        <taxon>Entomortierella</taxon>
    </lineage>
</organism>
<protein>
    <submittedName>
        <fullName evidence="2">Uncharacterized protein</fullName>
    </submittedName>
</protein>
<dbReference type="EMBL" id="JAAAID010000831">
    <property type="protein sequence ID" value="KAG0013550.1"/>
    <property type="molecule type" value="Genomic_DNA"/>
</dbReference>
<keyword evidence="3" id="KW-1185">Reference proteome</keyword>
<evidence type="ECO:0000313" key="3">
    <source>
        <dbReference type="Proteomes" id="UP000703661"/>
    </source>
</evidence>
<gene>
    <name evidence="2" type="ORF">BGZ80_011009</name>
</gene>
<sequence length="84" mass="9269">MAASSPERSHTVNSSLSPRNFTTTLEKRFDTGYDGRENLHDWCRRFCWNPDYSFFTGVSNGGLSSGNNGYSGPSGYNNYNGLSG</sequence>
<evidence type="ECO:0000313" key="2">
    <source>
        <dbReference type="EMBL" id="KAG0013550.1"/>
    </source>
</evidence>
<proteinExistence type="predicted"/>
<feature type="region of interest" description="Disordered" evidence="1">
    <location>
        <begin position="65"/>
        <end position="84"/>
    </location>
</feature>
<reference evidence="2" key="1">
    <citation type="journal article" date="2020" name="Fungal Divers.">
        <title>Resolving the Mortierellaceae phylogeny through synthesis of multi-gene phylogenetics and phylogenomics.</title>
        <authorList>
            <person name="Vandepol N."/>
            <person name="Liber J."/>
            <person name="Desiro A."/>
            <person name="Na H."/>
            <person name="Kennedy M."/>
            <person name="Barry K."/>
            <person name="Grigoriev I.V."/>
            <person name="Miller A.N."/>
            <person name="O'Donnell K."/>
            <person name="Stajich J.E."/>
            <person name="Bonito G."/>
        </authorList>
    </citation>
    <scope>NUCLEOTIDE SEQUENCE</scope>
    <source>
        <strain evidence="2">NRRL 2769</strain>
    </source>
</reference>
<feature type="non-terminal residue" evidence="2">
    <location>
        <position position="84"/>
    </location>
</feature>
<evidence type="ECO:0000256" key="1">
    <source>
        <dbReference type="SAM" id="MobiDB-lite"/>
    </source>
</evidence>
<dbReference type="AlphaFoldDB" id="A0A9P6MU71"/>